<feature type="transmembrane region" description="Helical" evidence="7">
    <location>
        <begin position="144"/>
        <end position="161"/>
    </location>
</feature>
<evidence type="ECO:0000259" key="8">
    <source>
        <dbReference type="PROSITE" id="PS50928"/>
    </source>
</evidence>
<dbReference type="SUPFAM" id="SSF161098">
    <property type="entry name" value="MetI-like"/>
    <property type="match status" value="1"/>
</dbReference>
<dbReference type="EMBL" id="WNZX01000005">
    <property type="protein sequence ID" value="MUG70639.1"/>
    <property type="molecule type" value="Genomic_DNA"/>
</dbReference>
<dbReference type="InterPro" id="IPR035906">
    <property type="entry name" value="MetI-like_sf"/>
</dbReference>
<dbReference type="PANTHER" id="PTHR43163">
    <property type="entry name" value="DIPEPTIDE TRANSPORT SYSTEM PERMEASE PROTEIN DPPB-RELATED"/>
    <property type="match status" value="1"/>
</dbReference>
<dbReference type="Pfam" id="PF19300">
    <property type="entry name" value="BPD_transp_1_N"/>
    <property type="match status" value="1"/>
</dbReference>
<dbReference type="GO" id="GO:0071916">
    <property type="term" value="F:dipeptide transmembrane transporter activity"/>
    <property type="evidence" value="ECO:0007669"/>
    <property type="project" value="TreeGrafter"/>
</dbReference>
<dbReference type="Pfam" id="PF00528">
    <property type="entry name" value="BPD_transp_1"/>
    <property type="match status" value="1"/>
</dbReference>
<reference evidence="9 10" key="1">
    <citation type="submission" date="2019-11" db="EMBL/GenBank/DDBJ databases">
        <title>Draft genome sequences of five Paenibacillus species of dairy origin.</title>
        <authorList>
            <person name="Olajide A.M."/>
            <person name="Chen S."/>
            <person name="Lapointe G."/>
        </authorList>
    </citation>
    <scope>NUCLEOTIDE SEQUENCE [LARGE SCALE GENOMIC DNA]</scope>
    <source>
        <strain evidence="9 10">2CS3</strain>
    </source>
</reference>
<name>A0A7X2Z967_9BACL</name>
<comment type="caution">
    <text evidence="9">The sequence shown here is derived from an EMBL/GenBank/DDBJ whole genome shotgun (WGS) entry which is preliminary data.</text>
</comment>
<dbReference type="CDD" id="cd06261">
    <property type="entry name" value="TM_PBP2"/>
    <property type="match status" value="1"/>
</dbReference>
<evidence type="ECO:0000256" key="1">
    <source>
        <dbReference type="ARBA" id="ARBA00004651"/>
    </source>
</evidence>
<evidence type="ECO:0000256" key="3">
    <source>
        <dbReference type="ARBA" id="ARBA00022475"/>
    </source>
</evidence>
<keyword evidence="5 7" id="KW-1133">Transmembrane helix</keyword>
<dbReference type="RefSeq" id="WP_141335915.1">
    <property type="nucleotide sequence ID" value="NZ_WNZX01000005.1"/>
</dbReference>
<evidence type="ECO:0000313" key="10">
    <source>
        <dbReference type="Proteomes" id="UP000450917"/>
    </source>
</evidence>
<dbReference type="Proteomes" id="UP000450917">
    <property type="component" value="Unassembled WGS sequence"/>
</dbReference>
<sequence length="314" mass="34880">MMSYIIKRFLSLLPTLFVPLLLIFFMLRLAPGDPASIMLGADATVEQVEQLREKMGLNEPLLIQLFAFLKQLVTLDLGDSIFLKKPVLTVILDHIETTIVLTIYALIIAIVIGLLSGIISAIYRNKSIDQIAMTGAMIGVSMPEFWFGLMLILVFAVNLQWFPVTGYVPLSEGFFECIRSLTLPAVSLGFVQAAFIARITRTSMLDVIHEDFVRTAEAKGLSNGVIVFKHILRNAFIPILTVIGITVAVLMGGAIAIETVFSLPGIGRMMISAVSRRDYPLIQGIVLFISVVFILINMIVDIIYTWVDPRIKYR</sequence>
<keyword evidence="3" id="KW-1003">Cell membrane</keyword>
<evidence type="ECO:0000256" key="4">
    <source>
        <dbReference type="ARBA" id="ARBA00022692"/>
    </source>
</evidence>
<feature type="transmembrane region" description="Helical" evidence="7">
    <location>
        <begin position="236"/>
        <end position="261"/>
    </location>
</feature>
<dbReference type="PROSITE" id="PS50928">
    <property type="entry name" value="ABC_TM1"/>
    <property type="match status" value="1"/>
</dbReference>
<feature type="transmembrane region" description="Helical" evidence="7">
    <location>
        <begin position="181"/>
        <end position="199"/>
    </location>
</feature>
<feature type="domain" description="ABC transmembrane type-1" evidence="8">
    <location>
        <begin position="95"/>
        <end position="304"/>
    </location>
</feature>
<evidence type="ECO:0000313" key="9">
    <source>
        <dbReference type="EMBL" id="MUG70639.1"/>
    </source>
</evidence>
<dbReference type="PANTHER" id="PTHR43163:SF6">
    <property type="entry name" value="DIPEPTIDE TRANSPORT SYSTEM PERMEASE PROTEIN DPPB-RELATED"/>
    <property type="match status" value="1"/>
</dbReference>
<dbReference type="InterPro" id="IPR045621">
    <property type="entry name" value="BPD_transp_1_N"/>
</dbReference>
<dbReference type="Gene3D" id="1.10.3720.10">
    <property type="entry name" value="MetI-like"/>
    <property type="match status" value="1"/>
</dbReference>
<keyword evidence="2 7" id="KW-0813">Transport</keyword>
<gene>
    <name evidence="9" type="ORF">GNP93_08090</name>
</gene>
<evidence type="ECO:0000256" key="2">
    <source>
        <dbReference type="ARBA" id="ARBA00022448"/>
    </source>
</evidence>
<evidence type="ECO:0000256" key="5">
    <source>
        <dbReference type="ARBA" id="ARBA00022989"/>
    </source>
</evidence>
<feature type="transmembrane region" description="Helical" evidence="7">
    <location>
        <begin position="281"/>
        <end position="307"/>
    </location>
</feature>
<keyword evidence="4 7" id="KW-0812">Transmembrane</keyword>
<dbReference type="GO" id="GO:0005886">
    <property type="term" value="C:plasma membrane"/>
    <property type="evidence" value="ECO:0007669"/>
    <property type="project" value="UniProtKB-SubCell"/>
</dbReference>
<proteinExistence type="inferred from homology"/>
<feature type="transmembrane region" description="Helical" evidence="7">
    <location>
        <begin position="99"/>
        <end position="123"/>
    </location>
</feature>
<keyword evidence="10" id="KW-1185">Reference proteome</keyword>
<comment type="similarity">
    <text evidence="7">Belongs to the binding-protein-dependent transport system permease family.</text>
</comment>
<evidence type="ECO:0000256" key="7">
    <source>
        <dbReference type="RuleBase" id="RU363032"/>
    </source>
</evidence>
<accession>A0A7X2Z967</accession>
<keyword evidence="6 7" id="KW-0472">Membrane</keyword>
<protein>
    <submittedName>
        <fullName evidence="9">ABC transporter permease subunit</fullName>
    </submittedName>
</protein>
<evidence type="ECO:0000256" key="6">
    <source>
        <dbReference type="ARBA" id="ARBA00023136"/>
    </source>
</evidence>
<organism evidence="9 10">
    <name type="scientific">Paenibacillus validus</name>
    <dbReference type="NCBI Taxonomy" id="44253"/>
    <lineage>
        <taxon>Bacteria</taxon>
        <taxon>Bacillati</taxon>
        <taxon>Bacillota</taxon>
        <taxon>Bacilli</taxon>
        <taxon>Bacillales</taxon>
        <taxon>Paenibacillaceae</taxon>
        <taxon>Paenibacillus</taxon>
    </lineage>
</organism>
<dbReference type="AlphaFoldDB" id="A0A7X2Z967"/>
<comment type="subcellular location">
    <subcellularLocation>
        <location evidence="1 7">Cell membrane</location>
        <topology evidence="1 7">Multi-pass membrane protein</topology>
    </subcellularLocation>
</comment>
<dbReference type="InterPro" id="IPR000515">
    <property type="entry name" value="MetI-like"/>
</dbReference>